<evidence type="ECO:0000256" key="2">
    <source>
        <dbReference type="ARBA" id="ARBA00023027"/>
    </source>
</evidence>
<dbReference type="CDD" id="cd01412">
    <property type="entry name" value="SIRT5_Af1_CobB"/>
    <property type="match status" value="1"/>
</dbReference>
<dbReference type="GO" id="GO:0036054">
    <property type="term" value="F:protein-malonyllysine demalonylase activity"/>
    <property type="evidence" value="ECO:0007669"/>
    <property type="project" value="InterPro"/>
</dbReference>
<comment type="caution">
    <text evidence="4">The sequence shown here is derived from an EMBL/GenBank/DDBJ whole genome shotgun (WGS) entry which is preliminary data.</text>
</comment>
<keyword evidence="2" id="KW-0520">NAD</keyword>
<dbReference type="EMBL" id="LNQE01000411">
    <property type="protein sequence ID" value="KUG26755.1"/>
    <property type="molecule type" value="Genomic_DNA"/>
</dbReference>
<dbReference type="PANTHER" id="PTHR11085:SF10">
    <property type="entry name" value="NAD-DEPENDENT PROTEIN DEACYLASE SIRTUIN-5, MITOCHONDRIAL-RELATED"/>
    <property type="match status" value="1"/>
</dbReference>
<evidence type="ECO:0000259" key="3">
    <source>
        <dbReference type="PROSITE" id="PS50305"/>
    </source>
</evidence>
<evidence type="ECO:0000256" key="1">
    <source>
        <dbReference type="ARBA" id="ARBA00022679"/>
    </source>
</evidence>
<evidence type="ECO:0000313" key="4">
    <source>
        <dbReference type="EMBL" id="KUG26755.1"/>
    </source>
</evidence>
<dbReference type="PANTHER" id="PTHR11085">
    <property type="entry name" value="NAD-DEPENDENT PROTEIN DEACYLASE SIRTUIN-5, MITOCHONDRIAL-RELATED"/>
    <property type="match status" value="1"/>
</dbReference>
<accession>A0A0W8G2J4</accession>
<dbReference type="InterPro" id="IPR029035">
    <property type="entry name" value="DHS-like_NAD/FAD-binding_dom"/>
</dbReference>
<dbReference type="HAMAP" id="MF_01121">
    <property type="entry name" value="Sirtuin_ClassIII"/>
    <property type="match status" value="1"/>
</dbReference>
<protein>
    <submittedName>
        <fullName evidence="4">Nad-dependent protein deacetylase of sir2 family</fullName>
    </submittedName>
</protein>
<dbReference type="InterPro" id="IPR050134">
    <property type="entry name" value="NAD-dep_sirtuin_deacylases"/>
</dbReference>
<dbReference type="SUPFAM" id="SSF52467">
    <property type="entry name" value="DHS-like NAD/FAD-binding domain"/>
    <property type="match status" value="1"/>
</dbReference>
<dbReference type="GO" id="GO:0036055">
    <property type="term" value="F:protein-succinyllysine desuccinylase activity"/>
    <property type="evidence" value="ECO:0007669"/>
    <property type="project" value="InterPro"/>
</dbReference>
<reference evidence="4" key="1">
    <citation type="journal article" date="2015" name="Proc. Natl. Acad. Sci. U.S.A.">
        <title>Networks of energetic and metabolic interactions define dynamics in microbial communities.</title>
        <authorList>
            <person name="Embree M."/>
            <person name="Liu J.K."/>
            <person name="Al-Bassam M.M."/>
            <person name="Zengler K."/>
        </authorList>
    </citation>
    <scope>NUCLEOTIDE SEQUENCE</scope>
</reference>
<proteinExistence type="inferred from homology"/>
<organism evidence="4">
    <name type="scientific">hydrocarbon metagenome</name>
    <dbReference type="NCBI Taxonomy" id="938273"/>
    <lineage>
        <taxon>unclassified sequences</taxon>
        <taxon>metagenomes</taxon>
        <taxon>ecological metagenomes</taxon>
    </lineage>
</organism>
<dbReference type="PROSITE" id="PS50305">
    <property type="entry name" value="SIRTUIN"/>
    <property type="match status" value="1"/>
</dbReference>
<dbReference type="NCBIfam" id="NF001753">
    <property type="entry name" value="PRK00481.1-3"/>
    <property type="match status" value="1"/>
</dbReference>
<keyword evidence="1" id="KW-0808">Transferase</keyword>
<feature type="domain" description="Deacetylase sirtuin-type" evidence="3">
    <location>
        <begin position="1"/>
        <end position="251"/>
    </location>
</feature>
<dbReference type="Gene3D" id="3.40.50.1220">
    <property type="entry name" value="TPP-binding domain"/>
    <property type="match status" value="1"/>
</dbReference>
<dbReference type="InterPro" id="IPR026591">
    <property type="entry name" value="Sirtuin_cat_small_dom_sf"/>
</dbReference>
<dbReference type="Gene3D" id="3.30.1600.10">
    <property type="entry name" value="SIR2/SIRT2 'Small Domain"/>
    <property type="match status" value="1"/>
</dbReference>
<sequence>MSETKFPKELLDKLVTAENIVFFTGAGISAESGVPTFRGKDGIWNKLKPEELANFNAFLRNTDMVWEWYQYRRKIVREAQPNPGHLAIAEFQNYFPNVTVVTQNVDNLHKRAGSKKIYELHGNIERNYCINCKKWYNDVPIDENNKGAIKCDCGGLIRPDVVWFGEYLPQDEFKQSEWEAGRSDICFVVGTSAVVYPAAYIPFTALQAGSYLVEVNIEPTDFSSHAHYSYFGEAGKVLPEILSEVKKIKSSKKQ</sequence>
<name>A0A0W8G2J4_9ZZZZ</name>
<dbReference type="GO" id="GO:0070403">
    <property type="term" value="F:NAD+ binding"/>
    <property type="evidence" value="ECO:0007669"/>
    <property type="project" value="InterPro"/>
</dbReference>
<dbReference type="InterPro" id="IPR027546">
    <property type="entry name" value="Sirtuin_class_III"/>
</dbReference>
<dbReference type="InterPro" id="IPR026590">
    <property type="entry name" value="Ssirtuin_cat_dom"/>
</dbReference>
<dbReference type="GO" id="GO:0017136">
    <property type="term" value="F:histone deacetylase activity, NAD-dependent"/>
    <property type="evidence" value="ECO:0007669"/>
    <property type="project" value="TreeGrafter"/>
</dbReference>
<dbReference type="Pfam" id="PF02146">
    <property type="entry name" value="SIR2"/>
    <property type="match status" value="1"/>
</dbReference>
<dbReference type="AlphaFoldDB" id="A0A0W8G2J4"/>
<dbReference type="InterPro" id="IPR003000">
    <property type="entry name" value="Sirtuin"/>
</dbReference>
<gene>
    <name evidence="4" type="ORF">ASZ90_003399</name>
</gene>